<dbReference type="InterPro" id="IPR036380">
    <property type="entry name" value="Isochorismatase-like_sf"/>
</dbReference>
<dbReference type="InterPro" id="IPR016291">
    <property type="entry name" value="Isochorismatase"/>
</dbReference>
<comment type="caution">
    <text evidence="3">The sequence shown here is derived from an EMBL/GenBank/DDBJ whole genome shotgun (WGS) entry which is preliminary data.</text>
</comment>
<dbReference type="EMBL" id="LDPZ01000016">
    <property type="protein sequence ID" value="KTQ96362.1"/>
    <property type="molecule type" value="Genomic_DNA"/>
</dbReference>
<proteinExistence type="predicted"/>
<sequence length="216" mass="24186">MSLPSITAYDIPPLPEHEGGGAEWRFASERGALLIHDMQRYFVRAFPDNSSPMTEVLSNIALLLERCRNKGILVVYSAQPGGMTVNQRGLLRDFWGDGMRVAAEDRQVVPQLMPRNGDIVLDKWRYSAFVSSSLEDILKQRNIDQLAICGVYAHIGCLMTAADAYQKDIKPFLIGDAIADFNQDYHSLALRYASERCASIKSTRSLLADIDRFDVV</sequence>
<organism evidence="3 4">
    <name type="scientific">Aureimonas ureilytica</name>
    <dbReference type="NCBI Taxonomy" id="401562"/>
    <lineage>
        <taxon>Bacteria</taxon>
        <taxon>Pseudomonadati</taxon>
        <taxon>Pseudomonadota</taxon>
        <taxon>Alphaproteobacteria</taxon>
        <taxon>Hyphomicrobiales</taxon>
        <taxon>Aurantimonadaceae</taxon>
        <taxon>Aureimonas</taxon>
    </lineage>
</organism>
<dbReference type="InterPro" id="IPR050272">
    <property type="entry name" value="Isochorismatase-like_hydrls"/>
</dbReference>
<dbReference type="PATRIC" id="fig|401562.3.peg.1018"/>
<dbReference type="PRINTS" id="PR01398">
    <property type="entry name" value="ISCHRISMTASE"/>
</dbReference>
<dbReference type="AlphaFoldDB" id="A0A175RAF1"/>
<evidence type="ECO:0000313" key="3">
    <source>
        <dbReference type="EMBL" id="KTQ96362.1"/>
    </source>
</evidence>
<dbReference type="RefSeq" id="WP_058634597.1">
    <property type="nucleotide sequence ID" value="NZ_LDPZ01000016.1"/>
</dbReference>
<name>A0A175RAF1_9HYPH</name>
<dbReference type="GO" id="GO:0008908">
    <property type="term" value="F:isochorismatase activity"/>
    <property type="evidence" value="ECO:0007669"/>
    <property type="project" value="InterPro"/>
</dbReference>
<evidence type="ECO:0000256" key="1">
    <source>
        <dbReference type="ARBA" id="ARBA00022801"/>
    </source>
</evidence>
<dbReference type="Pfam" id="PF00857">
    <property type="entry name" value="Isochorismatase"/>
    <property type="match status" value="1"/>
</dbReference>
<gene>
    <name evidence="3" type="ORF">NS226_08330</name>
</gene>
<protein>
    <recommendedName>
        <fullName evidence="2">Isochorismatase-like domain-containing protein</fullName>
    </recommendedName>
</protein>
<evidence type="ECO:0000313" key="4">
    <source>
        <dbReference type="Proteomes" id="UP000078272"/>
    </source>
</evidence>
<dbReference type="Gene3D" id="3.40.50.850">
    <property type="entry name" value="Isochorismatase-like"/>
    <property type="match status" value="1"/>
</dbReference>
<reference evidence="3 4" key="1">
    <citation type="journal article" date="2016" name="Front. Microbiol.">
        <title>Genomic Resource of Rice Seed Associated Bacteria.</title>
        <authorList>
            <person name="Midha S."/>
            <person name="Bansal K."/>
            <person name="Sharma S."/>
            <person name="Kumar N."/>
            <person name="Patil P.P."/>
            <person name="Chaudhry V."/>
            <person name="Patil P.B."/>
        </authorList>
    </citation>
    <scope>NUCLEOTIDE SEQUENCE [LARGE SCALE GENOMIC DNA]</scope>
    <source>
        <strain evidence="3 4">NS226</strain>
    </source>
</reference>
<keyword evidence="1" id="KW-0378">Hydrolase</keyword>
<dbReference type="PANTHER" id="PTHR43540:SF3">
    <property type="entry name" value="ENTEROBACTIN SYNTHASE COMPONENT B"/>
    <property type="match status" value="1"/>
</dbReference>
<dbReference type="InterPro" id="IPR000868">
    <property type="entry name" value="Isochorismatase-like_dom"/>
</dbReference>
<dbReference type="OrthoDB" id="9807387at2"/>
<evidence type="ECO:0000259" key="2">
    <source>
        <dbReference type="Pfam" id="PF00857"/>
    </source>
</evidence>
<accession>A0A175RAF1</accession>
<dbReference type="PANTHER" id="PTHR43540">
    <property type="entry name" value="PEROXYUREIDOACRYLATE/UREIDOACRYLATE AMIDOHYDROLASE-RELATED"/>
    <property type="match status" value="1"/>
</dbReference>
<feature type="domain" description="Isochorismatase-like" evidence="2">
    <location>
        <begin position="32"/>
        <end position="203"/>
    </location>
</feature>
<dbReference type="SUPFAM" id="SSF52499">
    <property type="entry name" value="Isochorismatase-like hydrolases"/>
    <property type="match status" value="1"/>
</dbReference>
<dbReference type="Proteomes" id="UP000078272">
    <property type="component" value="Unassembled WGS sequence"/>
</dbReference>